<dbReference type="InterPro" id="IPR002182">
    <property type="entry name" value="NB-ARC"/>
</dbReference>
<dbReference type="AlphaFoldDB" id="A0A068UTA8"/>
<dbReference type="Gene3D" id="3.40.50.300">
    <property type="entry name" value="P-loop containing nucleotide triphosphate hydrolases"/>
    <property type="match status" value="1"/>
</dbReference>
<dbReference type="InParanoid" id="A0A068UTA8"/>
<proteinExistence type="predicted"/>
<dbReference type="Gene3D" id="1.10.8.430">
    <property type="entry name" value="Helical domain of apoptotic protease-activating factors"/>
    <property type="match status" value="1"/>
</dbReference>
<protein>
    <recommendedName>
        <fullName evidence="2">NB-ARC domain-containing protein</fullName>
    </recommendedName>
</protein>
<name>A0A068UTA8_COFCA</name>
<keyword evidence="1" id="KW-0433">Leucine-rich repeat</keyword>
<keyword evidence="4" id="KW-1185">Reference proteome</keyword>
<dbReference type="STRING" id="49390.A0A068UTA8"/>
<dbReference type="EMBL" id="HG739141">
    <property type="protein sequence ID" value="CDP11646.1"/>
    <property type="molecule type" value="Genomic_DNA"/>
</dbReference>
<feature type="domain" description="NB-ARC" evidence="2">
    <location>
        <begin position="1"/>
        <end position="146"/>
    </location>
</feature>
<dbReference type="Pfam" id="PF00931">
    <property type="entry name" value="NB-ARC"/>
    <property type="match status" value="1"/>
</dbReference>
<evidence type="ECO:0000313" key="3">
    <source>
        <dbReference type="EMBL" id="CDP11646.1"/>
    </source>
</evidence>
<evidence type="ECO:0000313" key="4">
    <source>
        <dbReference type="Proteomes" id="UP000295252"/>
    </source>
</evidence>
<dbReference type="OrthoDB" id="3027644at2759"/>
<dbReference type="SUPFAM" id="SSF52540">
    <property type="entry name" value="P-loop containing nucleoside triphosphate hydrolases"/>
    <property type="match status" value="1"/>
</dbReference>
<sequence>MPRIGKTTLANKVYDDPEIVGYFHTRAWCYVSQAYTKRDLLLEILSHIIQLVDIHSMEDEDLELLLCQSLGRNRYLIFMDDIWDIGAWDDLQNSFPNDQNGSTILITSSLSDVVFKVTLESNLFNLRPLSDDETWELLRMKIFPKQCCSEELWEVGKDNARNCQGLPLSFVAIAGLLKGRNMKPESWKQIARSLIPLITSDPQTRCMQILELSYKNLPDCLKACFLYL</sequence>
<dbReference type="InterPro" id="IPR044974">
    <property type="entry name" value="Disease_R_plants"/>
</dbReference>
<reference evidence="4" key="1">
    <citation type="journal article" date="2014" name="Science">
        <title>The coffee genome provides insight into the convergent evolution of caffeine biosynthesis.</title>
        <authorList>
            <person name="Denoeud F."/>
            <person name="Carretero-Paulet L."/>
            <person name="Dereeper A."/>
            <person name="Droc G."/>
            <person name="Guyot R."/>
            <person name="Pietrella M."/>
            <person name="Zheng C."/>
            <person name="Alberti A."/>
            <person name="Anthony F."/>
            <person name="Aprea G."/>
            <person name="Aury J.M."/>
            <person name="Bento P."/>
            <person name="Bernard M."/>
            <person name="Bocs S."/>
            <person name="Campa C."/>
            <person name="Cenci A."/>
            <person name="Combes M.C."/>
            <person name="Crouzillat D."/>
            <person name="Da Silva C."/>
            <person name="Daddiego L."/>
            <person name="De Bellis F."/>
            <person name="Dussert S."/>
            <person name="Garsmeur O."/>
            <person name="Gayraud T."/>
            <person name="Guignon V."/>
            <person name="Jahn K."/>
            <person name="Jamilloux V."/>
            <person name="Joet T."/>
            <person name="Labadie K."/>
            <person name="Lan T."/>
            <person name="Leclercq J."/>
            <person name="Lepelley M."/>
            <person name="Leroy T."/>
            <person name="Li L.T."/>
            <person name="Librado P."/>
            <person name="Lopez L."/>
            <person name="Munoz A."/>
            <person name="Noel B."/>
            <person name="Pallavicini A."/>
            <person name="Perrotta G."/>
            <person name="Poncet V."/>
            <person name="Pot D."/>
            <person name="Priyono X."/>
            <person name="Rigoreau M."/>
            <person name="Rouard M."/>
            <person name="Rozas J."/>
            <person name="Tranchant-Dubreuil C."/>
            <person name="VanBuren R."/>
            <person name="Zhang Q."/>
            <person name="Andrade A.C."/>
            <person name="Argout X."/>
            <person name="Bertrand B."/>
            <person name="de Kochko A."/>
            <person name="Graziosi G."/>
            <person name="Henry R.J."/>
            <person name="Jayarama X."/>
            <person name="Ming R."/>
            <person name="Nagai C."/>
            <person name="Rounsley S."/>
            <person name="Sankoff D."/>
            <person name="Giuliano G."/>
            <person name="Albert V.A."/>
            <person name="Wincker P."/>
            <person name="Lashermes P."/>
        </authorList>
    </citation>
    <scope>NUCLEOTIDE SEQUENCE [LARGE SCALE GENOMIC DNA]</scope>
    <source>
        <strain evidence="4">cv. DH200-94</strain>
    </source>
</reference>
<evidence type="ECO:0000256" key="1">
    <source>
        <dbReference type="ARBA" id="ARBA00022614"/>
    </source>
</evidence>
<evidence type="ECO:0000259" key="2">
    <source>
        <dbReference type="Pfam" id="PF00931"/>
    </source>
</evidence>
<dbReference type="InterPro" id="IPR042197">
    <property type="entry name" value="Apaf_helical"/>
</dbReference>
<dbReference type="InterPro" id="IPR027417">
    <property type="entry name" value="P-loop_NTPase"/>
</dbReference>
<organism evidence="3 4">
    <name type="scientific">Coffea canephora</name>
    <name type="common">Robusta coffee</name>
    <dbReference type="NCBI Taxonomy" id="49390"/>
    <lineage>
        <taxon>Eukaryota</taxon>
        <taxon>Viridiplantae</taxon>
        <taxon>Streptophyta</taxon>
        <taxon>Embryophyta</taxon>
        <taxon>Tracheophyta</taxon>
        <taxon>Spermatophyta</taxon>
        <taxon>Magnoliopsida</taxon>
        <taxon>eudicotyledons</taxon>
        <taxon>Gunneridae</taxon>
        <taxon>Pentapetalae</taxon>
        <taxon>asterids</taxon>
        <taxon>lamiids</taxon>
        <taxon>Gentianales</taxon>
        <taxon>Rubiaceae</taxon>
        <taxon>Ixoroideae</taxon>
        <taxon>Gardenieae complex</taxon>
        <taxon>Bertiereae - Coffeeae clade</taxon>
        <taxon>Coffeeae</taxon>
        <taxon>Coffea</taxon>
    </lineage>
</organism>
<dbReference type="GO" id="GO:0005737">
    <property type="term" value="C:cytoplasm"/>
    <property type="evidence" value="ECO:0007669"/>
    <property type="project" value="UniProtKB-SubCell"/>
</dbReference>
<dbReference type="GO" id="GO:0043531">
    <property type="term" value="F:ADP binding"/>
    <property type="evidence" value="ECO:0007669"/>
    <property type="project" value="InterPro"/>
</dbReference>
<dbReference type="PANTHER" id="PTHR23155:SF1152">
    <property type="entry name" value="AAA+ ATPASE DOMAIN-CONTAINING PROTEIN"/>
    <property type="match status" value="1"/>
</dbReference>
<gene>
    <name evidence="3" type="ORF">GSCOC_T00034046001</name>
</gene>
<accession>A0A068UTA8</accession>
<dbReference type="PANTHER" id="PTHR23155">
    <property type="entry name" value="DISEASE RESISTANCE PROTEIN RP"/>
    <property type="match status" value="1"/>
</dbReference>
<dbReference type="Gramene" id="CDP11646">
    <property type="protein sequence ID" value="CDP11646"/>
    <property type="gene ID" value="GSCOC_T00034046001"/>
</dbReference>
<dbReference type="PhylomeDB" id="A0A068UTA8"/>
<dbReference type="Proteomes" id="UP000295252">
    <property type="component" value="Chromosome III"/>
</dbReference>
<dbReference type="GO" id="GO:0098542">
    <property type="term" value="P:defense response to other organism"/>
    <property type="evidence" value="ECO:0007669"/>
    <property type="project" value="TreeGrafter"/>
</dbReference>
<dbReference type="OMA" id="DNARNCQ"/>